<evidence type="ECO:0000256" key="1">
    <source>
        <dbReference type="ARBA" id="ARBA00022801"/>
    </source>
</evidence>
<keyword evidence="4" id="KW-1185">Reference proteome</keyword>
<dbReference type="EMBL" id="SACT01000006">
    <property type="protein sequence ID" value="RVT50083.1"/>
    <property type="molecule type" value="Genomic_DNA"/>
</dbReference>
<feature type="domain" description="Alpha/beta hydrolase fold-3" evidence="2">
    <location>
        <begin position="78"/>
        <end position="167"/>
    </location>
</feature>
<dbReference type="InterPro" id="IPR013094">
    <property type="entry name" value="AB_hydrolase_3"/>
</dbReference>
<evidence type="ECO:0000313" key="3">
    <source>
        <dbReference type="EMBL" id="RVT50083.1"/>
    </source>
</evidence>
<dbReference type="PANTHER" id="PTHR48081">
    <property type="entry name" value="AB HYDROLASE SUPERFAMILY PROTEIN C4A8.06C"/>
    <property type="match status" value="1"/>
</dbReference>
<protein>
    <submittedName>
        <fullName evidence="3">Alpha/beta hydrolase</fullName>
    </submittedName>
</protein>
<dbReference type="Gene3D" id="3.40.50.1820">
    <property type="entry name" value="alpha/beta hydrolase"/>
    <property type="match status" value="1"/>
</dbReference>
<dbReference type="InterPro" id="IPR050300">
    <property type="entry name" value="GDXG_lipolytic_enzyme"/>
</dbReference>
<sequence>MPSVSPSAAPDSAWLDAQYDNRARVPDFASYFERWRAASALARQAQGTTLDLCYGDGEGETLDLFPPSVPVDGPAPVLVFIHGGYWRSLSKADHSFVAPAFNAAGALVVVPDYALAPAVSVEHITLQMARALAWVWRHIGEHGGDPRRIAVVGHSAGGHAAAMMLSCRWPQLAPDLPASLCTRAMAISGLFDLEPLRHTSILQPDLQLTRASVARLSPAFFPRPKGRLYAVVGGDESDEFLRQNGLIRDVWGPTSVPVCETLPRTNHFSVLHNLVDPAGRLHDLALRLLDLR</sequence>
<reference evidence="3 4" key="1">
    <citation type="submission" date="2019-01" db="EMBL/GenBank/DDBJ databases">
        <authorList>
            <person name="Chen W.-M."/>
        </authorList>
    </citation>
    <scope>NUCLEOTIDE SEQUENCE [LARGE SCALE GENOMIC DNA]</scope>
    <source>
        <strain evidence="3 4">ICH-3</strain>
    </source>
</reference>
<evidence type="ECO:0000313" key="4">
    <source>
        <dbReference type="Proteomes" id="UP000288178"/>
    </source>
</evidence>
<dbReference type="Proteomes" id="UP000288178">
    <property type="component" value="Unassembled WGS sequence"/>
</dbReference>
<evidence type="ECO:0000259" key="2">
    <source>
        <dbReference type="Pfam" id="PF07859"/>
    </source>
</evidence>
<gene>
    <name evidence="3" type="ORF">ENE75_17360</name>
</gene>
<proteinExistence type="predicted"/>
<dbReference type="AlphaFoldDB" id="A0A3S2TKU7"/>
<dbReference type="InterPro" id="IPR029058">
    <property type="entry name" value="AB_hydrolase_fold"/>
</dbReference>
<dbReference type="PANTHER" id="PTHR48081:SF33">
    <property type="entry name" value="KYNURENINE FORMAMIDASE"/>
    <property type="match status" value="1"/>
</dbReference>
<keyword evidence="1 3" id="KW-0378">Hydrolase</keyword>
<comment type="caution">
    <text evidence="3">The sequence shown here is derived from an EMBL/GenBank/DDBJ whole genome shotgun (WGS) entry which is preliminary data.</text>
</comment>
<dbReference type="SUPFAM" id="SSF53474">
    <property type="entry name" value="alpha/beta-Hydrolases"/>
    <property type="match status" value="1"/>
</dbReference>
<dbReference type="OrthoDB" id="9771666at2"/>
<name>A0A3S2TKU7_9BURK</name>
<dbReference type="RefSeq" id="WP_128199593.1">
    <property type="nucleotide sequence ID" value="NZ_SACT01000006.1"/>
</dbReference>
<dbReference type="GO" id="GO:0016787">
    <property type="term" value="F:hydrolase activity"/>
    <property type="evidence" value="ECO:0007669"/>
    <property type="project" value="UniProtKB-KW"/>
</dbReference>
<organism evidence="3 4">
    <name type="scientific">Rubrivivax albus</name>
    <dbReference type="NCBI Taxonomy" id="2499835"/>
    <lineage>
        <taxon>Bacteria</taxon>
        <taxon>Pseudomonadati</taxon>
        <taxon>Pseudomonadota</taxon>
        <taxon>Betaproteobacteria</taxon>
        <taxon>Burkholderiales</taxon>
        <taxon>Sphaerotilaceae</taxon>
        <taxon>Rubrivivax</taxon>
    </lineage>
</organism>
<dbReference type="Pfam" id="PF07859">
    <property type="entry name" value="Abhydrolase_3"/>
    <property type="match status" value="1"/>
</dbReference>
<accession>A0A3S2TKU7</accession>